<dbReference type="SMART" id="SM00867">
    <property type="entry name" value="YceI"/>
    <property type="match status" value="1"/>
</dbReference>
<protein>
    <recommendedName>
        <fullName evidence="2">Lipid/polyisoprenoid-binding YceI-like domain-containing protein</fullName>
    </recommendedName>
</protein>
<comment type="caution">
    <text evidence="3">The sequence shown here is derived from an EMBL/GenBank/DDBJ whole genome shotgun (WGS) entry which is preliminary data.</text>
</comment>
<reference evidence="3 4" key="1">
    <citation type="submission" date="2016-10" db="EMBL/GenBank/DDBJ databases">
        <title>Comparative genome analysis of multiple Pseudomonas spp. focuses on biocontrol and plant growth promoting traits.</title>
        <authorList>
            <person name="Tao X.-Y."/>
            <person name="Taylor C.G."/>
        </authorList>
    </citation>
    <scope>NUCLEOTIDE SEQUENCE [LARGE SCALE GENOMIC DNA]</scope>
    <source>
        <strain evidence="3 4">48H11</strain>
    </source>
</reference>
<feature type="chain" id="PRO_5019208796" description="Lipid/polyisoprenoid-binding YceI-like domain-containing protein" evidence="1">
    <location>
        <begin position="24"/>
        <end position="197"/>
    </location>
</feature>
<feature type="signal peptide" evidence="1">
    <location>
        <begin position="1"/>
        <end position="23"/>
    </location>
</feature>
<dbReference type="InterPro" id="IPR007372">
    <property type="entry name" value="Lipid/polyisoprenoid-bd_YceI"/>
</dbReference>
<keyword evidence="1" id="KW-0732">Signal</keyword>
<proteinExistence type="predicted"/>
<organism evidence="3 4">
    <name type="scientific">Pseudomonas brassicacearum</name>
    <dbReference type="NCBI Taxonomy" id="930166"/>
    <lineage>
        <taxon>Bacteria</taxon>
        <taxon>Pseudomonadati</taxon>
        <taxon>Pseudomonadota</taxon>
        <taxon>Gammaproteobacteria</taxon>
        <taxon>Pseudomonadales</taxon>
        <taxon>Pseudomonadaceae</taxon>
        <taxon>Pseudomonas</taxon>
    </lineage>
</organism>
<dbReference type="PANTHER" id="PTHR34406">
    <property type="entry name" value="PROTEIN YCEI"/>
    <property type="match status" value="1"/>
</dbReference>
<evidence type="ECO:0000259" key="2">
    <source>
        <dbReference type="SMART" id="SM00867"/>
    </source>
</evidence>
<dbReference type="Gene3D" id="2.40.128.110">
    <property type="entry name" value="Lipid/polyisoprenoid-binding, YceI-like"/>
    <property type="match status" value="1"/>
</dbReference>
<dbReference type="EMBL" id="MOBJ01000012">
    <property type="protein sequence ID" value="RON07437.1"/>
    <property type="molecule type" value="Genomic_DNA"/>
</dbReference>
<evidence type="ECO:0000313" key="3">
    <source>
        <dbReference type="EMBL" id="RON07437.1"/>
    </source>
</evidence>
<evidence type="ECO:0000313" key="4">
    <source>
        <dbReference type="Proteomes" id="UP000286071"/>
    </source>
</evidence>
<dbReference type="Proteomes" id="UP000286071">
    <property type="component" value="Unassembled WGS sequence"/>
</dbReference>
<gene>
    <name evidence="3" type="ORF">BK659_18000</name>
</gene>
<dbReference type="AlphaFoldDB" id="A0A423H3U9"/>
<dbReference type="OrthoDB" id="9811006at2"/>
<dbReference type="Pfam" id="PF04264">
    <property type="entry name" value="YceI"/>
    <property type="match status" value="1"/>
</dbReference>
<dbReference type="PANTHER" id="PTHR34406:SF1">
    <property type="entry name" value="PROTEIN YCEI"/>
    <property type="match status" value="1"/>
</dbReference>
<accession>A0A423H3U9</accession>
<sequence length="197" mass="21338">MLKKYFVSLTAGAAMLLVGQAMAAEYVIDKEGQHAFVNFKVSHLGFSYITGTFNDLDGKFNFDATKPEATKIEVNVKTASLFTNHAERDKHIRDAEYLSVSKFPAAKFVSTSVTPTGKSADGKSTADVTGDLTIQGITKSVVVKSTFLGEGKDPWGGYRAGFEGTTTIKRQDFGVSGQLKPESDAIELYITFEGVKK</sequence>
<evidence type="ECO:0000256" key="1">
    <source>
        <dbReference type="SAM" id="SignalP"/>
    </source>
</evidence>
<dbReference type="SUPFAM" id="SSF101874">
    <property type="entry name" value="YceI-like"/>
    <property type="match status" value="1"/>
</dbReference>
<feature type="domain" description="Lipid/polyisoprenoid-binding YceI-like" evidence="2">
    <location>
        <begin position="25"/>
        <end position="195"/>
    </location>
</feature>
<name>A0A423H3U9_9PSED</name>
<dbReference type="InterPro" id="IPR036761">
    <property type="entry name" value="TTHA0802/YceI-like_sf"/>
</dbReference>
<dbReference type="RefSeq" id="WP_123426454.1">
    <property type="nucleotide sequence ID" value="NZ_MOBJ01000012.1"/>
</dbReference>
<dbReference type="NCBIfam" id="NF002994">
    <property type="entry name" value="PRK03757.1"/>
    <property type="match status" value="1"/>
</dbReference>